<dbReference type="Gene3D" id="6.10.250.90">
    <property type="match status" value="1"/>
</dbReference>
<keyword evidence="1" id="KW-0175">Coiled coil</keyword>
<organism evidence="2 3">
    <name type="scientific">Ilyodon furcidens</name>
    <name type="common">goldbreast splitfin</name>
    <dbReference type="NCBI Taxonomy" id="33524"/>
    <lineage>
        <taxon>Eukaryota</taxon>
        <taxon>Metazoa</taxon>
        <taxon>Chordata</taxon>
        <taxon>Craniata</taxon>
        <taxon>Vertebrata</taxon>
        <taxon>Euteleostomi</taxon>
        <taxon>Actinopterygii</taxon>
        <taxon>Neopterygii</taxon>
        <taxon>Teleostei</taxon>
        <taxon>Neoteleostei</taxon>
        <taxon>Acanthomorphata</taxon>
        <taxon>Ovalentaria</taxon>
        <taxon>Atherinomorphae</taxon>
        <taxon>Cyprinodontiformes</taxon>
        <taxon>Goodeidae</taxon>
        <taxon>Ilyodon</taxon>
    </lineage>
</organism>
<feature type="non-terminal residue" evidence="2">
    <location>
        <position position="69"/>
    </location>
</feature>
<dbReference type="Pfam" id="PF05557">
    <property type="entry name" value="MAD"/>
    <property type="match status" value="1"/>
</dbReference>
<keyword evidence="3" id="KW-1185">Reference proteome</keyword>
<feature type="non-terminal residue" evidence="2">
    <location>
        <position position="1"/>
    </location>
</feature>
<dbReference type="Proteomes" id="UP001482620">
    <property type="component" value="Unassembled WGS sequence"/>
</dbReference>
<reference evidence="2 3" key="1">
    <citation type="submission" date="2021-06" db="EMBL/GenBank/DDBJ databases">
        <authorList>
            <person name="Palmer J.M."/>
        </authorList>
    </citation>
    <scope>NUCLEOTIDE SEQUENCE [LARGE SCALE GENOMIC DNA]</scope>
    <source>
        <strain evidence="3">if_2019</strain>
        <tissue evidence="2">Muscle</tissue>
    </source>
</reference>
<name>A0ABV0UQ08_9TELE</name>
<dbReference type="InterPro" id="IPR008672">
    <property type="entry name" value="Mad1"/>
</dbReference>
<gene>
    <name evidence="2" type="ORF">ILYODFUR_008027</name>
</gene>
<dbReference type="EMBL" id="JAHRIQ010081627">
    <property type="protein sequence ID" value="MEQ2247307.1"/>
    <property type="molecule type" value="Genomic_DNA"/>
</dbReference>
<evidence type="ECO:0000313" key="3">
    <source>
        <dbReference type="Proteomes" id="UP001482620"/>
    </source>
</evidence>
<evidence type="ECO:0000313" key="2">
    <source>
        <dbReference type="EMBL" id="MEQ2247307.1"/>
    </source>
</evidence>
<feature type="coiled-coil region" evidence="1">
    <location>
        <begin position="35"/>
        <end position="69"/>
    </location>
</feature>
<accession>A0ABV0UQ08</accession>
<proteinExistence type="predicted"/>
<sequence>EEENWLANVELELETVKKQLVPAADSSSLVNKEEVNILRQKIEDLEKDRQRLEEQNNILEMRLERHNLQ</sequence>
<comment type="caution">
    <text evidence="2">The sequence shown here is derived from an EMBL/GenBank/DDBJ whole genome shotgun (WGS) entry which is preliminary data.</text>
</comment>
<evidence type="ECO:0000256" key="1">
    <source>
        <dbReference type="SAM" id="Coils"/>
    </source>
</evidence>
<dbReference type="SUPFAM" id="SSF75704">
    <property type="entry name" value="Mitotic arrest deficient-like 1, Mad1"/>
    <property type="match status" value="1"/>
</dbReference>
<protein>
    <submittedName>
        <fullName evidence="2">Uncharacterized protein</fullName>
    </submittedName>
</protein>